<organism evidence="1">
    <name type="scientific">Oryza brachyantha</name>
    <name type="common">malo sina</name>
    <dbReference type="NCBI Taxonomy" id="4533"/>
    <lineage>
        <taxon>Eukaryota</taxon>
        <taxon>Viridiplantae</taxon>
        <taxon>Streptophyta</taxon>
        <taxon>Embryophyta</taxon>
        <taxon>Tracheophyta</taxon>
        <taxon>Spermatophyta</taxon>
        <taxon>Magnoliopsida</taxon>
        <taxon>Liliopsida</taxon>
        <taxon>Poales</taxon>
        <taxon>Poaceae</taxon>
        <taxon>BOP clade</taxon>
        <taxon>Oryzoideae</taxon>
        <taxon>Oryzeae</taxon>
        <taxon>Oryzinae</taxon>
        <taxon>Oryza</taxon>
    </lineage>
</organism>
<keyword evidence="2" id="KW-1185">Reference proteome</keyword>
<dbReference type="EnsemblPlants" id="OB08G16900.1">
    <property type="protein sequence ID" value="OB08G16900.1"/>
    <property type="gene ID" value="OB08G16900"/>
</dbReference>
<evidence type="ECO:0000313" key="2">
    <source>
        <dbReference type="Proteomes" id="UP000006038"/>
    </source>
</evidence>
<accession>J3MRG1</accession>
<dbReference type="HOGENOM" id="CLU_2444409_0_0_1"/>
<dbReference type="AlphaFoldDB" id="J3MRG1"/>
<reference evidence="1" key="2">
    <citation type="submission" date="2013-04" db="UniProtKB">
        <authorList>
            <consortium name="EnsemblPlants"/>
        </authorList>
    </citation>
    <scope>IDENTIFICATION</scope>
</reference>
<name>J3MRG1_ORYBR</name>
<sequence>MYVFFCSRVVMMRKYEINYCWGLIVQTDYIAEVTSSSCISSCRLLEFGGVCRIASIFHLPDCHSYMSCVDSAYNQHAILFKLPFCLCRRP</sequence>
<evidence type="ECO:0000313" key="1">
    <source>
        <dbReference type="EnsemblPlants" id="OB08G16900.1"/>
    </source>
</evidence>
<dbReference type="Gramene" id="OB08G16900.1">
    <property type="protein sequence ID" value="OB08G16900.1"/>
    <property type="gene ID" value="OB08G16900"/>
</dbReference>
<dbReference type="Proteomes" id="UP000006038">
    <property type="component" value="Chromosome 8"/>
</dbReference>
<proteinExistence type="predicted"/>
<reference evidence="1" key="1">
    <citation type="journal article" date="2013" name="Nat. Commun.">
        <title>Whole-genome sequencing of Oryza brachyantha reveals mechanisms underlying Oryza genome evolution.</title>
        <authorList>
            <person name="Chen J."/>
            <person name="Huang Q."/>
            <person name="Gao D."/>
            <person name="Wang J."/>
            <person name="Lang Y."/>
            <person name="Liu T."/>
            <person name="Li B."/>
            <person name="Bai Z."/>
            <person name="Luis Goicoechea J."/>
            <person name="Liang C."/>
            <person name="Chen C."/>
            <person name="Zhang W."/>
            <person name="Sun S."/>
            <person name="Liao Y."/>
            <person name="Zhang X."/>
            <person name="Yang L."/>
            <person name="Song C."/>
            <person name="Wang M."/>
            <person name="Shi J."/>
            <person name="Liu G."/>
            <person name="Liu J."/>
            <person name="Zhou H."/>
            <person name="Zhou W."/>
            <person name="Yu Q."/>
            <person name="An N."/>
            <person name="Chen Y."/>
            <person name="Cai Q."/>
            <person name="Wang B."/>
            <person name="Liu B."/>
            <person name="Min J."/>
            <person name="Huang Y."/>
            <person name="Wu H."/>
            <person name="Li Z."/>
            <person name="Zhang Y."/>
            <person name="Yin Y."/>
            <person name="Song W."/>
            <person name="Jiang J."/>
            <person name="Jackson S.A."/>
            <person name="Wing R.A."/>
            <person name="Wang J."/>
            <person name="Chen M."/>
        </authorList>
    </citation>
    <scope>NUCLEOTIDE SEQUENCE [LARGE SCALE GENOMIC DNA]</scope>
    <source>
        <strain evidence="1">cv. IRGC 101232</strain>
    </source>
</reference>
<protein>
    <submittedName>
        <fullName evidence="1">Uncharacterized protein</fullName>
    </submittedName>
</protein>